<dbReference type="GO" id="GO:0042834">
    <property type="term" value="F:peptidoglycan binding"/>
    <property type="evidence" value="ECO:0007669"/>
    <property type="project" value="InterPro"/>
</dbReference>
<name>A0A396RVU5_9PSED</name>
<evidence type="ECO:0000259" key="1">
    <source>
        <dbReference type="PROSITE" id="PS51724"/>
    </source>
</evidence>
<accession>A0A396RVU5</accession>
<proteinExistence type="predicted"/>
<keyword evidence="3" id="KW-1185">Reference proteome</keyword>
<reference evidence="2 3" key="1">
    <citation type="submission" date="2018-06" db="EMBL/GenBank/DDBJ databases">
        <title>Pseudomonas jilinensis sp. nov., isolated from the production water of Jilin Oilfield in China.</title>
        <authorList>
            <person name="Wang J."/>
        </authorList>
    </citation>
    <scope>NUCLEOTIDE SEQUENCE [LARGE SCALE GENOMIC DNA]</scope>
    <source>
        <strain evidence="2 3">JS15-10A1</strain>
    </source>
</reference>
<dbReference type="SUPFAM" id="SSF110997">
    <property type="entry name" value="Sporulation related repeat"/>
    <property type="match status" value="2"/>
</dbReference>
<sequence>MRSLFLFLLLLNILYGLWQFQDGRASQVLRQVADAALEGGLPGRDAAQSSVDAPLVSGRVEERTTLCVNLGQFESSADAGQLRQRLLALNIQADVIRRDVPDSVDYWLLMSVPGGREAQMQRLARLQEQGVDSFIVTQGVHAGQLSLGVFSREDYARARQSQLRAQGYDVRVESVEKLGRLYVVQVDSAARRLVDQAMLARLRNDFPGLQHQFHPCRPIANGSNIP</sequence>
<dbReference type="InterPro" id="IPR007730">
    <property type="entry name" value="SPOR-like_dom"/>
</dbReference>
<feature type="domain" description="SPOR" evidence="1">
    <location>
        <begin position="137"/>
        <end position="216"/>
    </location>
</feature>
<protein>
    <recommendedName>
        <fullName evidence="1">SPOR domain-containing protein</fullName>
    </recommendedName>
</protein>
<evidence type="ECO:0000313" key="3">
    <source>
        <dbReference type="Proteomes" id="UP000265745"/>
    </source>
</evidence>
<dbReference type="RefSeq" id="WP_119702176.1">
    <property type="nucleotide sequence ID" value="NZ_QJSA01000029.1"/>
</dbReference>
<dbReference type="Gene3D" id="3.30.70.1070">
    <property type="entry name" value="Sporulation related repeat"/>
    <property type="match status" value="1"/>
</dbReference>
<evidence type="ECO:0000313" key="2">
    <source>
        <dbReference type="EMBL" id="RHW19532.1"/>
    </source>
</evidence>
<dbReference type="EMBL" id="QJSA01000029">
    <property type="protein sequence ID" value="RHW19532.1"/>
    <property type="molecule type" value="Genomic_DNA"/>
</dbReference>
<dbReference type="Pfam" id="PF05036">
    <property type="entry name" value="SPOR"/>
    <property type="match status" value="2"/>
</dbReference>
<dbReference type="AlphaFoldDB" id="A0A396RVU5"/>
<dbReference type="Proteomes" id="UP000265745">
    <property type="component" value="Unassembled WGS sequence"/>
</dbReference>
<dbReference type="OrthoDB" id="6193567at2"/>
<dbReference type="InterPro" id="IPR036680">
    <property type="entry name" value="SPOR-like_sf"/>
</dbReference>
<comment type="caution">
    <text evidence="2">The sequence shown here is derived from an EMBL/GenBank/DDBJ whole genome shotgun (WGS) entry which is preliminary data.</text>
</comment>
<organism evidence="2 3">
    <name type="scientific">Pseudomonas jilinensis</name>
    <dbReference type="NCBI Taxonomy" id="2078689"/>
    <lineage>
        <taxon>Bacteria</taxon>
        <taxon>Pseudomonadati</taxon>
        <taxon>Pseudomonadota</taxon>
        <taxon>Gammaproteobacteria</taxon>
        <taxon>Pseudomonadales</taxon>
        <taxon>Pseudomonadaceae</taxon>
        <taxon>Pseudomonas</taxon>
    </lineage>
</organism>
<dbReference type="PROSITE" id="PS51724">
    <property type="entry name" value="SPOR"/>
    <property type="match status" value="1"/>
</dbReference>
<gene>
    <name evidence="2" type="ORF">C2846_18310</name>
</gene>